<organism evidence="2">
    <name type="scientific">marine sediment metagenome</name>
    <dbReference type="NCBI Taxonomy" id="412755"/>
    <lineage>
        <taxon>unclassified sequences</taxon>
        <taxon>metagenomes</taxon>
        <taxon>ecological metagenomes</taxon>
    </lineage>
</organism>
<dbReference type="EMBL" id="LAZR01069038">
    <property type="protein sequence ID" value="KKK48485.1"/>
    <property type="molecule type" value="Genomic_DNA"/>
</dbReference>
<sequence length="195" mass="21229">HLVEIEFSTGTEYLSTGTRNLDWNSQTWVAVGGMLQLGPVEETQEVRGAGMEITLSGIDQAIVASLLGANYRGRPLSVWRAHFNRTTGLVVDAPIQLVDHLQLDGYTISEDHERGSPGTVTIKTRVSLRPSISERRGIQTNMMSHQHVFPGDKFFEFVPSLAGKKIYWGTESPMQGGGGGNSGSGDEDREGDIKA</sequence>
<dbReference type="AlphaFoldDB" id="A0A0F8WJV3"/>
<reference evidence="2" key="1">
    <citation type="journal article" date="2015" name="Nature">
        <title>Complex archaea that bridge the gap between prokaryotes and eukaryotes.</title>
        <authorList>
            <person name="Spang A."/>
            <person name="Saw J.H."/>
            <person name="Jorgensen S.L."/>
            <person name="Zaremba-Niedzwiedzka K."/>
            <person name="Martijn J."/>
            <person name="Lind A.E."/>
            <person name="van Eijk R."/>
            <person name="Schleper C."/>
            <person name="Guy L."/>
            <person name="Ettema T.J."/>
        </authorList>
    </citation>
    <scope>NUCLEOTIDE SEQUENCE</scope>
</reference>
<proteinExistence type="predicted"/>
<evidence type="ECO:0000256" key="1">
    <source>
        <dbReference type="SAM" id="MobiDB-lite"/>
    </source>
</evidence>
<gene>
    <name evidence="2" type="ORF">LCGC14_3144630</name>
</gene>
<accession>A0A0F8WJV3</accession>
<name>A0A0F8WJV3_9ZZZZ</name>
<comment type="caution">
    <text evidence="2">The sequence shown here is derived from an EMBL/GenBank/DDBJ whole genome shotgun (WGS) entry which is preliminary data.</text>
</comment>
<feature type="region of interest" description="Disordered" evidence="1">
    <location>
        <begin position="169"/>
        <end position="195"/>
    </location>
</feature>
<protein>
    <submittedName>
        <fullName evidence="2">Uncharacterized protein</fullName>
    </submittedName>
</protein>
<evidence type="ECO:0000313" key="2">
    <source>
        <dbReference type="EMBL" id="KKK48485.1"/>
    </source>
</evidence>
<feature type="non-terminal residue" evidence="2">
    <location>
        <position position="1"/>
    </location>
</feature>
<feature type="compositionally biased region" description="Acidic residues" evidence="1">
    <location>
        <begin position="185"/>
        <end position="195"/>
    </location>
</feature>